<dbReference type="InterPro" id="IPR018060">
    <property type="entry name" value="HTH_AraC"/>
</dbReference>
<evidence type="ECO:0000256" key="1">
    <source>
        <dbReference type="ARBA" id="ARBA00023015"/>
    </source>
</evidence>
<keyword evidence="2" id="KW-0238">DNA-binding</keyword>
<keyword evidence="1" id="KW-0805">Transcription regulation</keyword>
<dbReference type="Gene3D" id="1.10.10.60">
    <property type="entry name" value="Homeodomain-like"/>
    <property type="match status" value="2"/>
</dbReference>
<evidence type="ECO:0000256" key="3">
    <source>
        <dbReference type="ARBA" id="ARBA00023163"/>
    </source>
</evidence>
<dbReference type="PANTHER" id="PTHR47504:SF5">
    <property type="entry name" value="RIGHT ORIGIN-BINDING PROTEIN"/>
    <property type="match status" value="1"/>
</dbReference>
<dbReference type="Pfam" id="PF14526">
    <property type="entry name" value="Cass2"/>
    <property type="match status" value="1"/>
</dbReference>
<dbReference type="SUPFAM" id="SSF55136">
    <property type="entry name" value="Probable bacterial effector-binding domain"/>
    <property type="match status" value="1"/>
</dbReference>
<feature type="domain" description="HTH araC/xylS-type" evidence="4">
    <location>
        <begin position="9"/>
        <end position="107"/>
    </location>
</feature>
<dbReference type="PROSITE" id="PS01124">
    <property type="entry name" value="HTH_ARAC_FAMILY_2"/>
    <property type="match status" value="1"/>
</dbReference>
<organism evidence="5 6">
    <name type="scientific">Paenibacillus terreus</name>
    <dbReference type="NCBI Taxonomy" id="1387834"/>
    <lineage>
        <taxon>Bacteria</taxon>
        <taxon>Bacillati</taxon>
        <taxon>Bacillota</taxon>
        <taxon>Bacilli</taxon>
        <taxon>Bacillales</taxon>
        <taxon>Paenibacillaceae</taxon>
        <taxon>Paenibacillus</taxon>
    </lineage>
</organism>
<accession>A0ABV5BAD6</accession>
<dbReference type="PRINTS" id="PR00032">
    <property type="entry name" value="HTHARAC"/>
</dbReference>
<keyword evidence="6" id="KW-1185">Reference proteome</keyword>
<dbReference type="PROSITE" id="PS00041">
    <property type="entry name" value="HTH_ARAC_FAMILY_1"/>
    <property type="match status" value="1"/>
</dbReference>
<dbReference type="SUPFAM" id="SSF46689">
    <property type="entry name" value="Homeodomain-like"/>
    <property type="match status" value="2"/>
</dbReference>
<sequence>MNLYESSILNAVAYMEERMDKEITLDEIASVAAFSKFHFTRLFKSIARESISEYIRKRRLTLAARALIETDAPILELSLCFGYSSQEAFTRAFKSYIGMSPQSYRQKGSHHHNLYKESLTDTLAKLTKQESTCRVRIIEQPSFLIGGIALGEMLSNHAISRLWNRFYEGLAKCGIDPETAVCYGYESLDDDDSSYYVAGIPVPSLEQLPDGWTGIHVPEHKYAAFELDNIIEHIPYVLEEIYKNQLPAMNLKPVSNFSLEFYDENYSTNDKNKQHSNFNSC</sequence>
<dbReference type="InterPro" id="IPR018062">
    <property type="entry name" value="HTH_AraC-typ_CS"/>
</dbReference>
<evidence type="ECO:0000313" key="5">
    <source>
        <dbReference type="EMBL" id="MFB5682653.1"/>
    </source>
</evidence>
<name>A0ABV5BAD6_9BACL</name>
<dbReference type="InterPro" id="IPR050959">
    <property type="entry name" value="MarA-like"/>
</dbReference>
<dbReference type="SMART" id="SM00342">
    <property type="entry name" value="HTH_ARAC"/>
    <property type="match status" value="1"/>
</dbReference>
<proteinExistence type="predicted"/>
<dbReference type="RefSeq" id="WP_375526404.1">
    <property type="nucleotide sequence ID" value="NZ_JBHILM010000019.1"/>
</dbReference>
<protein>
    <submittedName>
        <fullName evidence="5">Helix-turn-helix domain-containing protein</fullName>
    </submittedName>
</protein>
<dbReference type="PANTHER" id="PTHR47504">
    <property type="entry name" value="RIGHT ORIGIN-BINDING PROTEIN"/>
    <property type="match status" value="1"/>
</dbReference>
<keyword evidence="3" id="KW-0804">Transcription</keyword>
<dbReference type="InterPro" id="IPR011256">
    <property type="entry name" value="Reg_factor_effector_dom_sf"/>
</dbReference>
<evidence type="ECO:0000256" key="2">
    <source>
        <dbReference type="ARBA" id="ARBA00023125"/>
    </source>
</evidence>
<dbReference type="Gene3D" id="3.20.80.10">
    <property type="entry name" value="Regulatory factor, effector binding domain"/>
    <property type="match status" value="1"/>
</dbReference>
<evidence type="ECO:0000313" key="6">
    <source>
        <dbReference type="Proteomes" id="UP001580407"/>
    </source>
</evidence>
<dbReference type="EMBL" id="JBHILM010000019">
    <property type="protein sequence ID" value="MFB5682653.1"/>
    <property type="molecule type" value="Genomic_DNA"/>
</dbReference>
<evidence type="ECO:0000259" key="4">
    <source>
        <dbReference type="PROSITE" id="PS01124"/>
    </source>
</evidence>
<comment type="caution">
    <text evidence="5">The sequence shown here is derived from an EMBL/GenBank/DDBJ whole genome shotgun (WGS) entry which is preliminary data.</text>
</comment>
<gene>
    <name evidence="5" type="ORF">ACE3NQ_17185</name>
</gene>
<dbReference type="InterPro" id="IPR029441">
    <property type="entry name" value="Cass2"/>
</dbReference>
<dbReference type="Proteomes" id="UP001580407">
    <property type="component" value="Unassembled WGS sequence"/>
</dbReference>
<reference evidence="5 6" key="1">
    <citation type="submission" date="2024-09" db="EMBL/GenBank/DDBJ databases">
        <authorList>
            <person name="Ruan L."/>
        </authorList>
    </citation>
    <scope>NUCLEOTIDE SEQUENCE [LARGE SCALE GENOMIC DNA]</scope>
    <source>
        <strain evidence="5 6">D33</strain>
    </source>
</reference>
<dbReference type="InterPro" id="IPR009057">
    <property type="entry name" value="Homeodomain-like_sf"/>
</dbReference>
<dbReference type="Pfam" id="PF12833">
    <property type="entry name" value="HTH_18"/>
    <property type="match status" value="1"/>
</dbReference>
<dbReference type="InterPro" id="IPR020449">
    <property type="entry name" value="Tscrpt_reg_AraC-type_HTH"/>
</dbReference>